<comment type="caution">
    <text evidence="1">The sequence shown here is derived from an EMBL/GenBank/DDBJ whole genome shotgun (WGS) entry which is preliminary data.</text>
</comment>
<dbReference type="GeneID" id="87822956"/>
<reference evidence="1" key="2">
    <citation type="submission" date="2023-05" db="EMBL/GenBank/DDBJ databases">
        <authorList>
            <consortium name="Lawrence Berkeley National Laboratory"/>
            <person name="Steindorff A."/>
            <person name="Hensen N."/>
            <person name="Bonometti L."/>
            <person name="Westerberg I."/>
            <person name="Brannstrom I.O."/>
            <person name="Guillou S."/>
            <person name="Cros-Aarteil S."/>
            <person name="Calhoun S."/>
            <person name="Haridas S."/>
            <person name="Kuo A."/>
            <person name="Mondo S."/>
            <person name="Pangilinan J."/>
            <person name="Riley R."/>
            <person name="Labutti K."/>
            <person name="Andreopoulos B."/>
            <person name="Lipzen A."/>
            <person name="Chen C."/>
            <person name="Yanf M."/>
            <person name="Daum C."/>
            <person name="Ng V."/>
            <person name="Clum A."/>
            <person name="Ohm R."/>
            <person name="Martin F."/>
            <person name="Silar P."/>
            <person name="Natvig D."/>
            <person name="Lalanne C."/>
            <person name="Gautier V."/>
            <person name="Ament-Velasquez S.L."/>
            <person name="Kruys A."/>
            <person name="Hutchinson M.I."/>
            <person name="Powell A.J."/>
            <person name="Barry K."/>
            <person name="Miller A.N."/>
            <person name="Grigoriev I.V."/>
            <person name="Debuchy R."/>
            <person name="Gladieux P."/>
            <person name="Thoren M.H."/>
            <person name="Johannesson H."/>
        </authorList>
    </citation>
    <scope>NUCLEOTIDE SEQUENCE</scope>
    <source>
        <strain evidence="1">CBS 731.68</strain>
    </source>
</reference>
<protein>
    <submittedName>
        <fullName evidence="1">Uncharacterized protein</fullName>
    </submittedName>
</protein>
<evidence type="ECO:0000313" key="2">
    <source>
        <dbReference type="Proteomes" id="UP001302602"/>
    </source>
</evidence>
<dbReference type="EMBL" id="MU853224">
    <property type="protein sequence ID" value="KAK4127233.1"/>
    <property type="molecule type" value="Genomic_DNA"/>
</dbReference>
<name>A0AAN6U690_9PEZI</name>
<sequence>MLTGDTNKQYCEMVTGTEVSKYPFRFPISPGPYYTVLSPKTRTNRRVFQVLKRPELWQRSIKNPSLEHECLSPSASASPYFELLGAVACQQQWGLSYPSRITRQAGQMLRRAEEAGQKTERENRTRVLLPWIFSSIREAVAMIHKACGCYI</sequence>
<organism evidence="1 2">
    <name type="scientific">Parathielavia appendiculata</name>
    <dbReference type="NCBI Taxonomy" id="2587402"/>
    <lineage>
        <taxon>Eukaryota</taxon>
        <taxon>Fungi</taxon>
        <taxon>Dikarya</taxon>
        <taxon>Ascomycota</taxon>
        <taxon>Pezizomycotina</taxon>
        <taxon>Sordariomycetes</taxon>
        <taxon>Sordariomycetidae</taxon>
        <taxon>Sordariales</taxon>
        <taxon>Chaetomiaceae</taxon>
        <taxon>Parathielavia</taxon>
    </lineage>
</organism>
<keyword evidence="2" id="KW-1185">Reference proteome</keyword>
<reference evidence="1" key="1">
    <citation type="journal article" date="2023" name="Mol. Phylogenet. Evol.">
        <title>Genome-scale phylogeny and comparative genomics of the fungal order Sordariales.</title>
        <authorList>
            <person name="Hensen N."/>
            <person name="Bonometti L."/>
            <person name="Westerberg I."/>
            <person name="Brannstrom I.O."/>
            <person name="Guillou S."/>
            <person name="Cros-Aarteil S."/>
            <person name="Calhoun S."/>
            <person name="Haridas S."/>
            <person name="Kuo A."/>
            <person name="Mondo S."/>
            <person name="Pangilinan J."/>
            <person name="Riley R."/>
            <person name="LaButti K."/>
            <person name="Andreopoulos B."/>
            <person name="Lipzen A."/>
            <person name="Chen C."/>
            <person name="Yan M."/>
            <person name="Daum C."/>
            <person name="Ng V."/>
            <person name="Clum A."/>
            <person name="Steindorff A."/>
            <person name="Ohm R.A."/>
            <person name="Martin F."/>
            <person name="Silar P."/>
            <person name="Natvig D.O."/>
            <person name="Lalanne C."/>
            <person name="Gautier V."/>
            <person name="Ament-Velasquez S.L."/>
            <person name="Kruys A."/>
            <person name="Hutchinson M.I."/>
            <person name="Powell A.J."/>
            <person name="Barry K."/>
            <person name="Miller A.N."/>
            <person name="Grigoriev I.V."/>
            <person name="Debuchy R."/>
            <person name="Gladieux P."/>
            <person name="Hiltunen Thoren M."/>
            <person name="Johannesson H."/>
        </authorList>
    </citation>
    <scope>NUCLEOTIDE SEQUENCE</scope>
    <source>
        <strain evidence="1">CBS 731.68</strain>
    </source>
</reference>
<evidence type="ECO:0000313" key="1">
    <source>
        <dbReference type="EMBL" id="KAK4127233.1"/>
    </source>
</evidence>
<accession>A0AAN6U690</accession>
<dbReference type="RefSeq" id="XP_062651004.1">
    <property type="nucleotide sequence ID" value="XM_062786190.1"/>
</dbReference>
<proteinExistence type="predicted"/>
<gene>
    <name evidence="1" type="ORF">N657DRAFT_200233</name>
</gene>
<dbReference type="Proteomes" id="UP001302602">
    <property type="component" value="Unassembled WGS sequence"/>
</dbReference>
<dbReference type="AlphaFoldDB" id="A0AAN6U690"/>